<protein>
    <submittedName>
        <fullName evidence="1">Uncharacterized protein</fullName>
    </submittedName>
</protein>
<comment type="caution">
    <text evidence="1">The sequence shown here is derived from an EMBL/GenBank/DDBJ whole genome shotgun (WGS) entry which is preliminary data.</text>
</comment>
<organism evidence="1 2">
    <name type="scientific">Bauhinia variegata</name>
    <name type="common">Purple orchid tree</name>
    <name type="synonym">Phanera variegata</name>
    <dbReference type="NCBI Taxonomy" id="167791"/>
    <lineage>
        <taxon>Eukaryota</taxon>
        <taxon>Viridiplantae</taxon>
        <taxon>Streptophyta</taxon>
        <taxon>Embryophyta</taxon>
        <taxon>Tracheophyta</taxon>
        <taxon>Spermatophyta</taxon>
        <taxon>Magnoliopsida</taxon>
        <taxon>eudicotyledons</taxon>
        <taxon>Gunneridae</taxon>
        <taxon>Pentapetalae</taxon>
        <taxon>rosids</taxon>
        <taxon>fabids</taxon>
        <taxon>Fabales</taxon>
        <taxon>Fabaceae</taxon>
        <taxon>Cercidoideae</taxon>
        <taxon>Cercideae</taxon>
        <taxon>Bauhiniinae</taxon>
        <taxon>Bauhinia</taxon>
    </lineage>
</organism>
<gene>
    <name evidence="1" type="ORF">L6164_025265</name>
</gene>
<evidence type="ECO:0000313" key="1">
    <source>
        <dbReference type="EMBL" id="KAI4317395.1"/>
    </source>
</evidence>
<sequence>MKAEAVCRESTNKPKEQIVDIDAADAGNELAAVEYIEDIYKFYTLESYIENIAQFLKLGMMRYACCTRLRLSTCSMDVEFH</sequence>
<reference evidence="1 2" key="1">
    <citation type="journal article" date="2022" name="DNA Res.">
        <title>Chromosomal-level genome assembly of the orchid tree Bauhinia variegata (Leguminosae; Cercidoideae) supports the allotetraploid origin hypothesis of Bauhinia.</title>
        <authorList>
            <person name="Zhong Y."/>
            <person name="Chen Y."/>
            <person name="Zheng D."/>
            <person name="Pang J."/>
            <person name="Liu Y."/>
            <person name="Luo S."/>
            <person name="Meng S."/>
            <person name="Qian L."/>
            <person name="Wei D."/>
            <person name="Dai S."/>
            <person name="Zhou R."/>
        </authorList>
    </citation>
    <scope>NUCLEOTIDE SEQUENCE [LARGE SCALE GENOMIC DNA]</scope>
    <source>
        <strain evidence="1">BV-YZ2020</strain>
    </source>
</reference>
<name>A0ACB9M093_BAUVA</name>
<dbReference type="EMBL" id="CM039435">
    <property type="protein sequence ID" value="KAI4317395.1"/>
    <property type="molecule type" value="Genomic_DNA"/>
</dbReference>
<keyword evidence="2" id="KW-1185">Reference proteome</keyword>
<dbReference type="Proteomes" id="UP000828941">
    <property type="component" value="Chromosome 10"/>
</dbReference>
<evidence type="ECO:0000313" key="2">
    <source>
        <dbReference type="Proteomes" id="UP000828941"/>
    </source>
</evidence>
<accession>A0ACB9M093</accession>
<proteinExistence type="predicted"/>